<feature type="region of interest" description="Disordered" evidence="1">
    <location>
        <begin position="1"/>
        <end position="60"/>
    </location>
</feature>
<dbReference type="Proteomes" id="UP000789901">
    <property type="component" value="Unassembled WGS sequence"/>
</dbReference>
<evidence type="ECO:0000313" key="2">
    <source>
        <dbReference type="EMBL" id="CAG8459977.1"/>
    </source>
</evidence>
<comment type="caution">
    <text evidence="2">The sequence shown here is derived from an EMBL/GenBank/DDBJ whole genome shotgun (WGS) entry which is preliminary data.</text>
</comment>
<feature type="compositionally biased region" description="Basic and acidic residues" evidence="1">
    <location>
        <begin position="14"/>
        <end position="31"/>
    </location>
</feature>
<gene>
    <name evidence="2" type="ORF">GMARGA_LOCUS255</name>
</gene>
<organism evidence="2 3">
    <name type="scientific">Gigaspora margarita</name>
    <dbReference type="NCBI Taxonomy" id="4874"/>
    <lineage>
        <taxon>Eukaryota</taxon>
        <taxon>Fungi</taxon>
        <taxon>Fungi incertae sedis</taxon>
        <taxon>Mucoromycota</taxon>
        <taxon>Glomeromycotina</taxon>
        <taxon>Glomeromycetes</taxon>
        <taxon>Diversisporales</taxon>
        <taxon>Gigasporaceae</taxon>
        <taxon>Gigaspora</taxon>
    </lineage>
</organism>
<sequence>MVNGSNEPPADESGVEKGTRRLPRESKAVDEDKIDEPSTDSNREAGRRANREMSTHSPTFIFPPTLVAVPVSRREGITFINYNLDFSNEIGKSRPVFILMDNAYLQNMDSRWK</sequence>
<reference evidence="2 3" key="1">
    <citation type="submission" date="2021-06" db="EMBL/GenBank/DDBJ databases">
        <authorList>
            <person name="Kallberg Y."/>
            <person name="Tangrot J."/>
            <person name="Rosling A."/>
        </authorList>
    </citation>
    <scope>NUCLEOTIDE SEQUENCE [LARGE SCALE GENOMIC DNA]</scope>
    <source>
        <strain evidence="2 3">120-4 pot B 10/14</strain>
    </source>
</reference>
<evidence type="ECO:0000256" key="1">
    <source>
        <dbReference type="SAM" id="MobiDB-lite"/>
    </source>
</evidence>
<accession>A0ABM8VW06</accession>
<keyword evidence="3" id="KW-1185">Reference proteome</keyword>
<name>A0ABM8VW06_GIGMA</name>
<feature type="compositionally biased region" description="Basic and acidic residues" evidence="1">
    <location>
        <begin position="41"/>
        <end position="54"/>
    </location>
</feature>
<proteinExistence type="predicted"/>
<evidence type="ECO:0000313" key="3">
    <source>
        <dbReference type="Proteomes" id="UP000789901"/>
    </source>
</evidence>
<dbReference type="EMBL" id="CAJVQB010000034">
    <property type="protein sequence ID" value="CAG8459977.1"/>
    <property type="molecule type" value="Genomic_DNA"/>
</dbReference>
<protein>
    <submittedName>
        <fullName evidence="2">30304_t:CDS:1</fullName>
    </submittedName>
</protein>